<proteinExistence type="predicted"/>
<name>A0A6N1VFU8_9HYPH</name>
<sequence>MNDFFGGVLVPTDRDFRDLESGTRELRRFSKHAIVDHFKVDLDRGLICLGPLARVFHRLPVDDEFIGIGRFLDAYRDDERRELLSLIERFAREQSPFHYTARLSGRSGRFVHGFVAPPDDGGDADREWSGVLVMSRRGLAHDRGAGRLDA</sequence>
<dbReference type="KEGG" id="orm:HTY61_14945"/>
<dbReference type="EMBL" id="CP054836">
    <property type="protein sequence ID" value="QKV19658.1"/>
    <property type="molecule type" value="Genomic_DNA"/>
</dbReference>
<dbReference type="Proteomes" id="UP000509367">
    <property type="component" value="Chromosome"/>
</dbReference>
<evidence type="ECO:0008006" key="3">
    <source>
        <dbReference type="Google" id="ProtNLM"/>
    </source>
</evidence>
<accession>A0A6N1VFU8</accession>
<keyword evidence="2" id="KW-1185">Reference proteome</keyword>
<protein>
    <recommendedName>
        <fullName evidence="3">PAS domain-containing protein</fullName>
    </recommendedName>
</protein>
<evidence type="ECO:0000313" key="1">
    <source>
        <dbReference type="EMBL" id="QKV19658.1"/>
    </source>
</evidence>
<dbReference type="RefSeq" id="WP_175277550.1">
    <property type="nucleotide sequence ID" value="NZ_CP054836.1"/>
</dbReference>
<evidence type="ECO:0000313" key="2">
    <source>
        <dbReference type="Proteomes" id="UP000509367"/>
    </source>
</evidence>
<organism evidence="1 2">
    <name type="scientific">Oricola thermophila</name>
    <dbReference type="NCBI Taxonomy" id="2742145"/>
    <lineage>
        <taxon>Bacteria</taxon>
        <taxon>Pseudomonadati</taxon>
        <taxon>Pseudomonadota</taxon>
        <taxon>Alphaproteobacteria</taxon>
        <taxon>Hyphomicrobiales</taxon>
        <taxon>Ahrensiaceae</taxon>
        <taxon>Oricola</taxon>
    </lineage>
</organism>
<dbReference type="AlphaFoldDB" id="A0A6N1VFU8"/>
<gene>
    <name evidence="1" type="ORF">HTY61_14945</name>
</gene>
<reference evidence="1 2" key="1">
    <citation type="submission" date="2020-06" db="EMBL/GenBank/DDBJ databases">
        <title>Oricola thermophila sp. nov. isolated from a tidal sediments.</title>
        <authorList>
            <person name="Kwon K.K."/>
            <person name="Yang S.-H."/>
            <person name="Park M.-J."/>
        </authorList>
    </citation>
    <scope>NUCLEOTIDE SEQUENCE [LARGE SCALE GENOMIC DNA]</scope>
    <source>
        <strain evidence="1 2">MEBiC13590</strain>
    </source>
</reference>